<feature type="region of interest" description="Disordered" evidence="2">
    <location>
        <begin position="77"/>
        <end position="96"/>
    </location>
</feature>
<evidence type="ECO:0000313" key="3">
    <source>
        <dbReference type="EMBL" id="GAV03471.1"/>
    </source>
</evidence>
<proteinExistence type="predicted"/>
<sequence>MRCSRSSLAFDEHMAERDVSTAAKRAERELQRVLAEKSSLEEMREKILRELLKLEAEQKYAEGVLKCITRIENLPTQPGRKNVPPSNLDFDFDPEI</sequence>
<feature type="coiled-coil region" evidence="1">
    <location>
        <begin position="16"/>
        <end position="57"/>
    </location>
</feature>
<keyword evidence="4" id="KW-1185">Reference proteome</keyword>
<accession>A0A1D1VR82</accession>
<gene>
    <name evidence="3" type="primary">RvY_13890-1</name>
    <name evidence="3" type="synonym">RvY_13890.1</name>
    <name evidence="3" type="ORF">RvY_13890</name>
</gene>
<keyword evidence="1" id="KW-0175">Coiled coil</keyword>
<reference evidence="3 4" key="1">
    <citation type="journal article" date="2016" name="Nat. Commun.">
        <title>Extremotolerant tardigrade genome and improved radiotolerance of human cultured cells by tardigrade-unique protein.</title>
        <authorList>
            <person name="Hashimoto T."/>
            <person name="Horikawa D.D."/>
            <person name="Saito Y."/>
            <person name="Kuwahara H."/>
            <person name="Kozuka-Hata H."/>
            <person name="Shin-I T."/>
            <person name="Minakuchi Y."/>
            <person name="Ohishi K."/>
            <person name="Motoyama A."/>
            <person name="Aizu T."/>
            <person name="Enomoto A."/>
            <person name="Kondo K."/>
            <person name="Tanaka S."/>
            <person name="Hara Y."/>
            <person name="Koshikawa S."/>
            <person name="Sagara H."/>
            <person name="Miura T."/>
            <person name="Yokobori S."/>
            <person name="Miyagawa K."/>
            <person name="Suzuki Y."/>
            <person name="Kubo T."/>
            <person name="Oyama M."/>
            <person name="Kohara Y."/>
            <person name="Fujiyama A."/>
            <person name="Arakawa K."/>
            <person name="Katayama T."/>
            <person name="Toyoda A."/>
            <person name="Kunieda T."/>
        </authorList>
    </citation>
    <scope>NUCLEOTIDE SEQUENCE [LARGE SCALE GENOMIC DNA]</scope>
    <source>
        <strain evidence="3 4">YOKOZUNA-1</strain>
    </source>
</reference>
<dbReference type="EMBL" id="BDGG01000009">
    <property type="protein sequence ID" value="GAV03471.1"/>
    <property type="molecule type" value="Genomic_DNA"/>
</dbReference>
<dbReference type="Proteomes" id="UP000186922">
    <property type="component" value="Unassembled WGS sequence"/>
</dbReference>
<protein>
    <submittedName>
        <fullName evidence="3">Uncharacterized protein</fullName>
    </submittedName>
</protein>
<evidence type="ECO:0000313" key="4">
    <source>
        <dbReference type="Proteomes" id="UP000186922"/>
    </source>
</evidence>
<name>A0A1D1VR82_RAMVA</name>
<evidence type="ECO:0000256" key="2">
    <source>
        <dbReference type="SAM" id="MobiDB-lite"/>
    </source>
</evidence>
<evidence type="ECO:0000256" key="1">
    <source>
        <dbReference type="SAM" id="Coils"/>
    </source>
</evidence>
<comment type="caution">
    <text evidence="3">The sequence shown here is derived from an EMBL/GenBank/DDBJ whole genome shotgun (WGS) entry which is preliminary data.</text>
</comment>
<organism evidence="3 4">
    <name type="scientific">Ramazzottius varieornatus</name>
    <name type="common">Water bear</name>
    <name type="synonym">Tardigrade</name>
    <dbReference type="NCBI Taxonomy" id="947166"/>
    <lineage>
        <taxon>Eukaryota</taxon>
        <taxon>Metazoa</taxon>
        <taxon>Ecdysozoa</taxon>
        <taxon>Tardigrada</taxon>
        <taxon>Eutardigrada</taxon>
        <taxon>Parachela</taxon>
        <taxon>Hypsibioidea</taxon>
        <taxon>Ramazzottiidae</taxon>
        <taxon>Ramazzottius</taxon>
    </lineage>
</organism>
<dbReference type="AlphaFoldDB" id="A0A1D1VR82"/>